<dbReference type="EMBL" id="DVIU01000067">
    <property type="protein sequence ID" value="HIS35621.1"/>
    <property type="molecule type" value="Genomic_DNA"/>
</dbReference>
<proteinExistence type="predicted"/>
<protein>
    <submittedName>
        <fullName evidence="1">Uncharacterized protein</fullName>
    </submittedName>
</protein>
<accession>A0A9D1EX60</accession>
<reference evidence="1" key="2">
    <citation type="journal article" date="2021" name="PeerJ">
        <title>Extensive microbial diversity within the chicken gut microbiome revealed by metagenomics and culture.</title>
        <authorList>
            <person name="Gilroy R."/>
            <person name="Ravi A."/>
            <person name="Getino M."/>
            <person name="Pursley I."/>
            <person name="Horton D.L."/>
            <person name="Alikhan N.F."/>
            <person name="Baker D."/>
            <person name="Gharbi K."/>
            <person name="Hall N."/>
            <person name="Watson M."/>
            <person name="Adriaenssens E.M."/>
            <person name="Foster-Nyarko E."/>
            <person name="Jarju S."/>
            <person name="Secka A."/>
            <person name="Antonio M."/>
            <person name="Oren A."/>
            <person name="Chaudhuri R.R."/>
            <person name="La Ragione R."/>
            <person name="Hildebrand F."/>
            <person name="Pallen M.J."/>
        </authorList>
    </citation>
    <scope>NUCLEOTIDE SEQUENCE</scope>
    <source>
        <strain evidence="1">6276</strain>
    </source>
</reference>
<name>A0A9D1EX60_9BACT</name>
<dbReference type="Proteomes" id="UP000823928">
    <property type="component" value="Unassembled WGS sequence"/>
</dbReference>
<sequence length="462" mass="53219">MQINNNINSNKYLNHSTPFQGLTSVMARRISTNPDYLENLSNVYRNANGSVGNLPKDLFAFFRTTEKTENALKIAQVKDALNDANAVLAGIEDLKIQIGRQMKPNNLINNFLPKIAKLNIQPERIPRIITEMTKRFTPDKEVLNSFAQKAGSLLEERFRKIGILSDTDSVKLTYLEQGKYKNTFKMRLVDKDDKDIIHPKVLLSFKSSKSAMEQINVLLALMKSYFQNIKPKDYLPLITNVLDHASVKVVPPKEKDLYKKSLLEIYSKMKMKNEEDKFMELIKKTMFEEIKYNGVGPESNITQFIKRSAGHPMAASDYIDIFYLNTLHNVGLSEYSDKALPPVSKRINLHKYGLFHDDLITNKNNEVEGRVIDYGGIKPLTGMHELSDNRIARRYYHKISQIYYKDEKTTQKERVKYWNNLYNAAMSASIPNHKDILLALEKGKNLIKPEYWHLLSDIKAAF</sequence>
<reference evidence="1" key="1">
    <citation type="submission" date="2020-10" db="EMBL/GenBank/DDBJ databases">
        <authorList>
            <person name="Gilroy R."/>
        </authorList>
    </citation>
    <scope>NUCLEOTIDE SEQUENCE</scope>
    <source>
        <strain evidence="1">6276</strain>
    </source>
</reference>
<dbReference type="AlphaFoldDB" id="A0A9D1EX60"/>
<evidence type="ECO:0000313" key="2">
    <source>
        <dbReference type="Proteomes" id="UP000823928"/>
    </source>
</evidence>
<organism evidence="1 2">
    <name type="scientific">Candidatus Scatousia excrementigallinarum</name>
    <dbReference type="NCBI Taxonomy" id="2840935"/>
    <lineage>
        <taxon>Bacteria</taxon>
        <taxon>Candidatus Scatousia</taxon>
    </lineage>
</organism>
<comment type="caution">
    <text evidence="1">The sequence shown here is derived from an EMBL/GenBank/DDBJ whole genome shotgun (WGS) entry which is preliminary data.</text>
</comment>
<evidence type="ECO:0000313" key="1">
    <source>
        <dbReference type="EMBL" id="HIS35621.1"/>
    </source>
</evidence>
<gene>
    <name evidence="1" type="ORF">IAC10_03190</name>
</gene>